<dbReference type="SUPFAM" id="SSF52266">
    <property type="entry name" value="SGNH hydrolase"/>
    <property type="match status" value="1"/>
</dbReference>
<dbReference type="EMBL" id="JBHSPB010000005">
    <property type="protein sequence ID" value="MFC5720673.1"/>
    <property type="molecule type" value="Genomic_DNA"/>
</dbReference>
<dbReference type="Pfam" id="PF13472">
    <property type="entry name" value="Lipase_GDSL_2"/>
    <property type="match status" value="1"/>
</dbReference>
<dbReference type="GO" id="GO:0016787">
    <property type="term" value="F:hydrolase activity"/>
    <property type="evidence" value="ECO:0007669"/>
    <property type="project" value="UniProtKB-KW"/>
</dbReference>
<dbReference type="PANTHER" id="PTHR37981:SF1">
    <property type="entry name" value="SGNH HYDROLASE-TYPE ESTERASE DOMAIN-CONTAINING PROTEIN"/>
    <property type="match status" value="1"/>
</dbReference>
<reference evidence="3" key="1">
    <citation type="journal article" date="2019" name="Int. J. Syst. Evol. Microbiol.">
        <title>The Global Catalogue of Microorganisms (GCM) 10K type strain sequencing project: providing services to taxonomists for standard genome sequencing and annotation.</title>
        <authorList>
            <consortium name="The Broad Institute Genomics Platform"/>
            <consortium name="The Broad Institute Genome Sequencing Center for Infectious Disease"/>
            <person name="Wu L."/>
            <person name="Ma J."/>
        </authorList>
    </citation>
    <scope>NUCLEOTIDE SEQUENCE [LARGE SCALE GENOMIC DNA]</scope>
    <source>
        <strain evidence="3">CGMCC 4.7304</strain>
    </source>
</reference>
<dbReference type="InterPro" id="IPR037460">
    <property type="entry name" value="SEST-like"/>
</dbReference>
<dbReference type="InterPro" id="IPR013830">
    <property type="entry name" value="SGNH_hydro"/>
</dbReference>
<dbReference type="RefSeq" id="WP_390315831.1">
    <property type="nucleotide sequence ID" value="NZ_JBHSPB010000005.1"/>
</dbReference>
<protein>
    <submittedName>
        <fullName evidence="2">SGNH/GDSL hydrolase family protein</fullName>
        <ecNumber evidence="2">3.1.-.-</ecNumber>
    </submittedName>
</protein>
<proteinExistence type="predicted"/>
<organism evidence="2 3">
    <name type="scientific">Streptomyces gamaensis</name>
    <dbReference type="NCBI Taxonomy" id="1763542"/>
    <lineage>
        <taxon>Bacteria</taxon>
        <taxon>Bacillati</taxon>
        <taxon>Actinomycetota</taxon>
        <taxon>Actinomycetes</taxon>
        <taxon>Kitasatosporales</taxon>
        <taxon>Streptomycetaceae</taxon>
        <taxon>Streptomyces</taxon>
    </lineage>
</organism>
<keyword evidence="3" id="KW-1185">Reference proteome</keyword>
<dbReference type="Gene3D" id="3.40.50.1110">
    <property type="entry name" value="SGNH hydrolase"/>
    <property type="match status" value="1"/>
</dbReference>
<dbReference type="EC" id="3.1.-.-" evidence="2"/>
<comment type="caution">
    <text evidence="2">The sequence shown here is derived from an EMBL/GenBank/DDBJ whole genome shotgun (WGS) entry which is preliminary data.</text>
</comment>
<evidence type="ECO:0000259" key="1">
    <source>
        <dbReference type="Pfam" id="PF13472"/>
    </source>
</evidence>
<evidence type="ECO:0000313" key="2">
    <source>
        <dbReference type="EMBL" id="MFC5720673.1"/>
    </source>
</evidence>
<sequence>MTEIPDPSACPAGSRGRARRARSTAVAGALAALLLGGAATAPGAGATAHPPAHRAYVALGDSYSSGVGAGLNTYEVESGECKRNSKAYPALWSAGHRSWSFVSTACAGATTDDVASSQLGPLGRGTGLVSLTAGANDAGFADVMTTCTLGGEKVCLQRVEQARAYADRTLPGKLQALYEKIRGKAPAARVVVLGYPHLYQLHGACAFGLSETERAAVNKAVDAIDEVTARGARRQGFVFADVREAFKDHEVCARSPWLHSVSLPPEESYHPNAQGQSRGYLPVFSRAAG</sequence>
<keyword evidence="2" id="KW-0378">Hydrolase</keyword>
<feature type="domain" description="SGNH hydrolase-type esterase" evidence="1">
    <location>
        <begin position="58"/>
        <end position="276"/>
    </location>
</feature>
<dbReference type="InterPro" id="IPR036514">
    <property type="entry name" value="SGNH_hydro_sf"/>
</dbReference>
<gene>
    <name evidence="2" type="ORF">ACFP1Z_10910</name>
</gene>
<evidence type="ECO:0000313" key="3">
    <source>
        <dbReference type="Proteomes" id="UP001596083"/>
    </source>
</evidence>
<name>A0ABW0YYG2_9ACTN</name>
<dbReference type="Proteomes" id="UP001596083">
    <property type="component" value="Unassembled WGS sequence"/>
</dbReference>
<dbReference type="CDD" id="cd01823">
    <property type="entry name" value="SEST_like"/>
    <property type="match status" value="1"/>
</dbReference>
<dbReference type="PANTHER" id="PTHR37981">
    <property type="entry name" value="LIPASE 2"/>
    <property type="match status" value="1"/>
</dbReference>
<accession>A0ABW0YYG2</accession>